<evidence type="ECO:0000256" key="3">
    <source>
        <dbReference type="SAM" id="MobiDB-lite"/>
    </source>
</evidence>
<keyword evidence="4" id="KW-1133">Transmembrane helix</keyword>
<evidence type="ECO:0000259" key="5">
    <source>
        <dbReference type="PROSITE" id="PS50059"/>
    </source>
</evidence>
<proteinExistence type="inferred from homology"/>
<evidence type="ECO:0000256" key="1">
    <source>
        <dbReference type="PROSITE-ProRule" id="PRU00277"/>
    </source>
</evidence>
<evidence type="ECO:0000256" key="2">
    <source>
        <dbReference type="RuleBase" id="RU003915"/>
    </source>
</evidence>
<keyword evidence="1 2" id="KW-0697">Rotamase</keyword>
<dbReference type="Proteomes" id="UP001208689">
    <property type="component" value="Chromosome"/>
</dbReference>
<organism evidence="6 7">
    <name type="scientific">Candidatus Lokiarchaeum ossiferum</name>
    <dbReference type="NCBI Taxonomy" id="2951803"/>
    <lineage>
        <taxon>Archaea</taxon>
        <taxon>Promethearchaeati</taxon>
        <taxon>Promethearchaeota</taxon>
        <taxon>Promethearchaeia</taxon>
        <taxon>Promethearchaeales</taxon>
        <taxon>Promethearchaeaceae</taxon>
        <taxon>Candidatus Lokiarchaeum</taxon>
    </lineage>
</organism>
<keyword evidence="4" id="KW-0812">Transmembrane</keyword>
<feature type="transmembrane region" description="Helical" evidence="4">
    <location>
        <begin position="40"/>
        <end position="58"/>
    </location>
</feature>
<accession>A0ABY6HP51</accession>
<keyword evidence="1 2" id="KW-0413">Isomerase</keyword>
<protein>
    <recommendedName>
        <fullName evidence="2">Peptidyl-prolyl cis-trans isomerase</fullName>
        <ecNumber evidence="2">5.2.1.8</ecNumber>
    </recommendedName>
</protein>
<dbReference type="Gene3D" id="3.10.50.40">
    <property type="match status" value="1"/>
</dbReference>
<dbReference type="PROSITE" id="PS50059">
    <property type="entry name" value="FKBP_PPIASE"/>
    <property type="match status" value="1"/>
</dbReference>
<dbReference type="EMBL" id="CP104013">
    <property type="protein sequence ID" value="UYP45185.1"/>
    <property type="molecule type" value="Genomic_DNA"/>
</dbReference>
<feature type="domain" description="PPIase FKBP-type" evidence="5">
    <location>
        <begin position="107"/>
        <end position="215"/>
    </location>
</feature>
<sequence length="215" mass="22911">MGKSKFQVKAQDSIKKKATSPKGRAQYYDEDLPKKSKSNIGFGVFIILMVVVAGGFIGNSINQDNKAKEAAEQEARDFLNPGVTYSPSNDGSTTTTTSTPGSGIQVGDDVELEYTLWIATPQSGNGGVIDTSSPYQGPATFPTTVQKGGLINGFYYAILGMEEGESKTFELPANIDANGDGIDDNSGLEVESYGAPSHDLYNTKLKFTVRVISIS</sequence>
<keyword evidence="4" id="KW-0472">Membrane</keyword>
<dbReference type="EC" id="5.2.1.8" evidence="2"/>
<dbReference type="Pfam" id="PF00254">
    <property type="entry name" value="FKBP_C"/>
    <property type="match status" value="1"/>
</dbReference>
<feature type="region of interest" description="Disordered" evidence="3">
    <location>
        <begin position="1"/>
        <end position="26"/>
    </location>
</feature>
<comment type="catalytic activity">
    <reaction evidence="1 2">
        <text>[protein]-peptidylproline (omega=180) = [protein]-peptidylproline (omega=0)</text>
        <dbReference type="Rhea" id="RHEA:16237"/>
        <dbReference type="Rhea" id="RHEA-COMP:10747"/>
        <dbReference type="Rhea" id="RHEA-COMP:10748"/>
        <dbReference type="ChEBI" id="CHEBI:83833"/>
        <dbReference type="ChEBI" id="CHEBI:83834"/>
        <dbReference type="EC" id="5.2.1.8"/>
    </reaction>
</comment>
<reference evidence="6" key="1">
    <citation type="submission" date="2022-09" db="EMBL/GenBank/DDBJ databases">
        <title>Actin cytoskeleton and complex cell architecture in an #Asgard archaeon.</title>
        <authorList>
            <person name="Ponce Toledo R.I."/>
            <person name="Schleper C."/>
            <person name="Rodrigues Oliveira T."/>
            <person name="Wollweber F."/>
            <person name="Xu J."/>
            <person name="Rittmann S."/>
            <person name="Klingl A."/>
            <person name="Pilhofer M."/>
        </authorList>
    </citation>
    <scope>NUCLEOTIDE SEQUENCE</scope>
    <source>
        <strain evidence="6">B-35</strain>
    </source>
</reference>
<comment type="similarity">
    <text evidence="2">Belongs to the FKBP-type PPIase family.</text>
</comment>
<dbReference type="InterPro" id="IPR046357">
    <property type="entry name" value="PPIase_dom_sf"/>
</dbReference>
<dbReference type="InterPro" id="IPR001179">
    <property type="entry name" value="PPIase_FKBP_dom"/>
</dbReference>
<evidence type="ECO:0000256" key="4">
    <source>
        <dbReference type="SAM" id="Phobius"/>
    </source>
</evidence>
<evidence type="ECO:0000313" key="6">
    <source>
        <dbReference type="EMBL" id="UYP45185.1"/>
    </source>
</evidence>
<feature type="compositionally biased region" description="Low complexity" evidence="3">
    <location>
        <begin position="91"/>
        <end position="103"/>
    </location>
</feature>
<name>A0ABY6HP51_9ARCH</name>
<feature type="region of interest" description="Disordered" evidence="3">
    <location>
        <begin position="79"/>
        <end position="105"/>
    </location>
</feature>
<gene>
    <name evidence="6" type="ORF">NEF87_001470</name>
</gene>
<evidence type="ECO:0000313" key="7">
    <source>
        <dbReference type="Proteomes" id="UP001208689"/>
    </source>
</evidence>
<keyword evidence="7" id="KW-1185">Reference proteome</keyword>
<dbReference type="SUPFAM" id="SSF54534">
    <property type="entry name" value="FKBP-like"/>
    <property type="match status" value="1"/>
</dbReference>